<accession>A0A345PKX3</accession>
<keyword evidence="4 6" id="KW-0548">Nucleotidyltransferase</keyword>
<organism evidence="9 10">
    <name type="scientific">Oceanobacillus zhaokaii</name>
    <dbReference type="NCBI Taxonomy" id="2052660"/>
    <lineage>
        <taxon>Bacteria</taxon>
        <taxon>Bacillati</taxon>
        <taxon>Bacillota</taxon>
        <taxon>Bacilli</taxon>
        <taxon>Bacillales</taxon>
        <taxon>Bacillaceae</taxon>
        <taxon>Oceanobacillus</taxon>
    </lineage>
</organism>
<evidence type="ECO:0000256" key="6">
    <source>
        <dbReference type="HAMAP-Rule" id="MF_00357"/>
    </source>
</evidence>
<keyword evidence="10" id="KW-1185">Reference proteome</keyword>
<keyword evidence="5 6" id="KW-0804">Transcription</keyword>
<name>A0A345PKX3_9BACI</name>
<dbReference type="GO" id="GO:0006355">
    <property type="term" value="P:regulation of DNA-templated transcription"/>
    <property type="evidence" value="ECO:0007669"/>
    <property type="project" value="UniProtKB-UniRule"/>
</dbReference>
<dbReference type="HAMAP" id="MF_00357">
    <property type="entry name" value="RNApol_bact_RpoE"/>
    <property type="match status" value="1"/>
</dbReference>
<evidence type="ECO:0000256" key="5">
    <source>
        <dbReference type="ARBA" id="ARBA00023163"/>
    </source>
</evidence>
<dbReference type="Gene3D" id="1.10.10.1250">
    <property type="entry name" value="RNA polymerase, subunit delta, N-terminal domain"/>
    <property type="match status" value="1"/>
</dbReference>
<dbReference type="OrthoDB" id="401223at2"/>
<dbReference type="AlphaFoldDB" id="A0A345PKX3"/>
<keyword evidence="2 6" id="KW-0240">DNA-directed RNA polymerase</keyword>
<feature type="compositionally biased region" description="Basic residues" evidence="7">
    <location>
        <begin position="94"/>
        <end position="106"/>
    </location>
</feature>
<dbReference type="GO" id="GO:0003899">
    <property type="term" value="F:DNA-directed RNA polymerase activity"/>
    <property type="evidence" value="ECO:0007669"/>
    <property type="project" value="UniProtKB-UniRule"/>
</dbReference>
<feature type="domain" description="HTH HARE-type" evidence="8">
    <location>
        <begin position="14"/>
        <end position="81"/>
    </location>
</feature>
<dbReference type="InterPro" id="IPR007759">
    <property type="entry name" value="Asxl_HARE-HTH"/>
</dbReference>
<evidence type="ECO:0000256" key="7">
    <source>
        <dbReference type="SAM" id="MobiDB-lite"/>
    </source>
</evidence>
<evidence type="ECO:0000259" key="8">
    <source>
        <dbReference type="PROSITE" id="PS51913"/>
    </source>
</evidence>
<dbReference type="InterPro" id="IPR038087">
    <property type="entry name" value="RNAP_delta_N_dom_sf"/>
</dbReference>
<comment type="function">
    <text evidence="6">Participates in both the initiation and recycling phases of transcription. In the presence of the delta subunit, RNAP displays an increased specificity of transcription, a decreased affinity for nucleic acids, and an increased efficiency of RNA synthesis because of enhanced recycling.</text>
</comment>
<evidence type="ECO:0000313" key="9">
    <source>
        <dbReference type="EMBL" id="AXI10653.1"/>
    </source>
</evidence>
<comment type="subunit">
    <text evidence="6">RNAP is composed of a core of 2 alpha, a beta and a beta' subunits. The core is associated with a delta subunit and one of several sigma factors.</text>
</comment>
<keyword evidence="3 6" id="KW-0808">Transferase</keyword>
<proteinExistence type="inferred from homology"/>
<dbReference type="GO" id="GO:0000428">
    <property type="term" value="C:DNA-directed RNA polymerase complex"/>
    <property type="evidence" value="ECO:0007669"/>
    <property type="project" value="UniProtKB-KW"/>
</dbReference>
<dbReference type="InterPro" id="IPR029757">
    <property type="entry name" value="RpoE"/>
</dbReference>
<comment type="similarity">
    <text evidence="1 6">Belongs to the RpoE family.</text>
</comment>
<evidence type="ECO:0000256" key="2">
    <source>
        <dbReference type="ARBA" id="ARBA00022478"/>
    </source>
</evidence>
<evidence type="ECO:0000256" key="1">
    <source>
        <dbReference type="ARBA" id="ARBA00009828"/>
    </source>
</evidence>
<dbReference type="Proteomes" id="UP000253908">
    <property type="component" value="Chromosome"/>
</dbReference>
<dbReference type="PROSITE" id="PS51913">
    <property type="entry name" value="HTH_HARE"/>
    <property type="match status" value="1"/>
</dbReference>
<feature type="region of interest" description="Disordered" evidence="7">
    <location>
        <begin position="88"/>
        <end position="165"/>
    </location>
</feature>
<reference evidence="10" key="1">
    <citation type="submission" date="2017-11" db="EMBL/GenBank/DDBJ databases">
        <authorList>
            <person name="Zhu W."/>
        </authorList>
    </citation>
    <scope>NUCLEOTIDE SEQUENCE [LARGE SCALE GENOMIC DNA]</scope>
    <source>
        <strain evidence="10">160</strain>
    </source>
</reference>
<evidence type="ECO:0000313" key="10">
    <source>
        <dbReference type="Proteomes" id="UP000253908"/>
    </source>
</evidence>
<dbReference type="KEGG" id="ocn:CUC15_17655"/>
<dbReference type="EMBL" id="CP024848">
    <property type="protein sequence ID" value="AXI10653.1"/>
    <property type="molecule type" value="Genomic_DNA"/>
</dbReference>
<dbReference type="Pfam" id="PF05066">
    <property type="entry name" value="HARE-HTH"/>
    <property type="match status" value="1"/>
</dbReference>
<dbReference type="GO" id="GO:0006351">
    <property type="term" value="P:DNA-templated transcription"/>
    <property type="evidence" value="ECO:0007669"/>
    <property type="project" value="InterPro"/>
</dbReference>
<sequence>MSLKDLSHEEIKGMSLIELTGLILKDEKKALHFNEIFDRISELREFSKKDKEKKIAQFYTDMNIDGRFTTIGSNMWGLRSWYPVEQQDEEVHAPVKKKKTSAKKKKTPIEKDVAFDDELGELEDEDDLDLDDEIIDDEDLDVEDEDLDNFIEDFDDEEMEEDEEL</sequence>
<dbReference type="NCBIfam" id="TIGR04567">
    <property type="entry name" value="RNAP_delt_lowGC"/>
    <property type="match status" value="1"/>
</dbReference>
<gene>
    <name evidence="6 9" type="primary">rpoE</name>
    <name evidence="9" type="ORF">CUC15_17655</name>
</gene>
<evidence type="ECO:0000256" key="3">
    <source>
        <dbReference type="ARBA" id="ARBA00022679"/>
    </source>
</evidence>
<feature type="compositionally biased region" description="Acidic residues" evidence="7">
    <location>
        <begin position="115"/>
        <end position="165"/>
    </location>
</feature>
<protein>
    <recommendedName>
        <fullName evidence="6">Probable DNA-directed RNA polymerase subunit delta</fullName>
    </recommendedName>
    <alternativeName>
        <fullName evidence="6">RNAP delta factor</fullName>
    </alternativeName>
</protein>
<evidence type="ECO:0000256" key="4">
    <source>
        <dbReference type="ARBA" id="ARBA00022695"/>
    </source>
</evidence>